<name>A0A179FFF5_PURLI</name>
<dbReference type="PANTHER" id="PTHR46179">
    <property type="entry name" value="ZINC FINGER PROTEIN"/>
    <property type="match status" value="1"/>
</dbReference>
<sequence>MRPNGEPLPTTPTLNNAASDTESLGTAFVCSFNGCTARPFGTQALLDSHAVVHSSTRPFHCSVKDCSRSFKRKIDLTKHGWVHNSSGYSCPFCTDKKREFYRPDNLNDSARRHLSSHHPDKGKDDTTLLQVLPWRRGRVQKAVGDPSISSDVLPTQTGPFGLSVWVHRGLRSVGLDPSGFSSPVGLGLTV</sequence>
<dbReference type="AlphaFoldDB" id="A0A179FFF5"/>
<dbReference type="GO" id="GO:0005634">
    <property type="term" value="C:nucleus"/>
    <property type="evidence" value="ECO:0007669"/>
    <property type="project" value="TreeGrafter"/>
</dbReference>
<dbReference type="InterPro" id="IPR013087">
    <property type="entry name" value="Znf_C2H2_type"/>
</dbReference>
<gene>
    <name evidence="3" type="ORF">VFPFJ_11378</name>
</gene>
<dbReference type="EMBL" id="LSBI01000030">
    <property type="protein sequence ID" value="OAQ63779.1"/>
    <property type="molecule type" value="Genomic_DNA"/>
</dbReference>
<comment type="caution">
    <text evidence="3">The sequence shown here is derived from an EMBL/GenBank/DDBJ whole genome shotgun (WGS) entry which is preliminary data.</text>
</comment>
<keyword evidence="1" id="KW-0479">Metal-binding</keyword>
<evidence type="ECO:0000256" key="1">
    <source>
        <dbReference type="PROSITE-ProRule" id="PRU00042"/>
    </source>
</evidence>
<dbReference type="Proteomes" id="UP000078340">
    <property type="component" value="Unassembled WGS sequence"/>
</dbReference>
<proteinExistence type="predicted"/>
<dbReference type="PANTHER" id="PTHR46179:SF19">
    <property type="entry name" value="C2H2 FINGER DOMAIN TRANSCRIPTION FACTOR (EUROFUNG)-RELATED"/>
    <property type="match status" value="1"/>
</dbReference>
<dbReference type="SUPFAM" id="SSF57667">
    <property type="entry name" value="beta-beta-alpha zinc fingers"/>
    <property type="match status" value="1"/>
</dbReference>
<keyword evidence="1" id="KW-0863">Zinc-finger</keyword>
<dbReference type="SMART" id="SM00355">
    <property type="entry name" value="ZnF_C2H2"/>
    <property type="match status" value="3"/>
</dbReference>
<dbReference type="PROSITE" id="PS50157">
    <property type="entry name" value="ZINC_FINGER_C2H2_2"/>
    <property type="match status" value="1"/>
</dbReference>
<keyword evidence="1" id="KW-0862">Zinc</keyword>
<accession>A0A179FFF5</accession>
<dbReference type="PROSITE" id="PS00028">
    <property type="entry name" value="ZINC_FINGER_C2H2_1"/>
    <property type="match status" value="1"/>
</dbReference>
<dbReference type="GO" id="GO:0008270">
    <property type="term" value="F:zinc ion binding"/>
    <property type="evidence" value="ECO:0007669"/>
    <property type="project" value="UniProtKB-KW"/>
</dbReference>
<feature type="domain" description="C2H2-type" evidence="2">
    <location>
        <begin position="59"/>
        <end position="88"/>
    </location>
</feature>
<evidence type="ECO:0000259" key="2">
    <source>
        <dbReference type="PROSITE" id="PS50157"/>
    </source>
</evidence>
<evidence type="ECO:0000313" key="4">
    <source>
        <dbReference type="Proteomes" id="UP000078340"/>
    </source>
</evidence>
<dbReference type="Gene3D" id="3.30.160.60">
    <property type="entry name" value="Classic Zinc Finger"/>
    <property type="match status" value="1"/>
</dbReference>
<protein>
    <submittedName>
        <fullName evidence="3">Zinc finger, c2H2 type domain-containing protein</fullName>
    </submittedName>
</protein>
<dbReference type="InterPro" id="IPR036236">
    <property type="entry name" value="Znf_C2H2_sf"/>
</dbReference>
<dbReference type="GO" id="GO:0006357">
    <property type="term" value="P:regulation of transcription by RNA polymerase II"/>
    <property type="evidence" value="ECO:0007669"/>
    <property type="project" value="TreeGrafter"/>
</dbReference>
<evidence type="ECO:0000313" key="3">
    <source>
        <dbReference type="EMBL" id="OAQ63779.1"/>
    </source>
</evidence>
<dbReference type="InterPro" id="IPR051061">
    <property type="entry name" value="Zinc_finger_trans_reg"/>
</dbReference>
<organism evidence="3 4">
    <name type="scientific">Purpureocillium lilacinum</name>
    <name type="common">Paecilomyces lilacinus</name>
    <dbReference type="NCBI Taxonomy" id="33203"/>
    <lineage>
        <taxon>Eukaryota</taxon>
        <taxon>Fungi</taxon>
        <taxon>Dikarya</taxon>
        <taxon>Ascomycota</taxon>
        <taxon>Pezizomycotina</taxon>
        <taxon>Sordariomycetes</taxon>
        <taxon>Hypocreomycetidae</taxon>
        <taxon>Hypocreales</taxon>
        <taxon>Ophiocordycipitaceae</taxon>
        <taxon>Purpureocillium</taxon>
    </lineage>
</organism>
<reference evidence="3 4" key="1">
    <citation type="submission" date="2016-02" db="EMBL/GenBank/DDBJ databases">
        <title>Biosynthesis of antibiotic leucinostatins and their inhibition on Phytophthora in bio-control Purpureocillium lilacinum.</title>
        <authorList>
            <person name="Wang G."/>
            <person name="Liu Z."/>
            <person name="Lin R."/>
            <person name="Li E."/>
            <person name="Mao Z."/>
            <person name="Ling J."/>
            <person name="Yin W."/>
            <person name="Xie B."/>
        </authorList>
    </citation>
    <scope>NUCLEOTIDE SEQUENCE [LARGE SCALE GENOMIC DNA]</scope>
    <source>
        <strain evidence="3">PLFJ-1</strain>
    </source>
</reference>